<comment type="subcellular location">
    <subcellularLocation>
        <location evidence="3">Cytoplasm</location>
    </subcellularLocation>
</comment>
<keyword evidence="5" id="KW-1185">Reference proteome</keyword>
<dbReference type="PANTHER" id="PTHR33620:SF1">
    <property type="entry name" value="UREASE ACCESSORY PROTEIN F"/>
    <property type="match status" value="1"/>
</dbReference>
<comment type="caution">
    <text evidence="4">The sequence shown here is derived from an EMBL/GenBank/DDBJ whole genome shotgun (WGS) entry which is preliminary data.</text>
</comment>
<dbReference type="AlphaFoldDB" id="A0A4Z0BT46"/>
<name>A0A4Z0BT46_9BURK</name>
<dbReference type="Pfam" id="PF01730">
    <property type="entry name" value="UreF"/>
    <property type="match status" value="1"/>
</dbReference>
<keyword evidence="3" id="KW-0963">Cytoplasm</keyword>
<sequence>MSTPTAEAEHDAGLLQLMWLASPALPVGGFSYSEGLEAAVEAELVHDAASAGEWLSQQLRLTLARADLAVLAPALRAWRGGDLERLQALDTWVRRTRESAELRQQSEQMGRSLIEWLKSLGAAPALPPGPLTYPVAFAVAAASQPVGERPLLLAFAFGWAENMVQAAIKSVPLGQAAGQRILARLAREIPQAVDTALALGDGDRQAFSPMLAILSARHEHQYSRLFRS</sequence>
<dbReference type="InterPro" id="IPR038277">
    <property type="entry name" value="UreF_sf"/>
</dbReference>
<protein>
    <recommendedName>
        <fullName evidence="3">Urease accessory protein UreF</fullName>
    </recommendedName>
</protein>
<dbReference type="PANTHER" id="PTHR33620">
    <property type="entry name" value="UREASE ACCESSORY PROTEIN F"/>
    <property type="match status" value="1"/>
</dbReference>
<gene>
    <name evidence="3" type="primary">ureF</name>
    <name evidence="4" type="ORF">EZ242_07415</name>
</gene>
<dbReference type="OrthoDB" id="9798772at2"/>
<dbReference type="EMBL" id="SMLL01000003">
    <property type="protein sequence ID" value="TFZ01205.1"/>
    <property type="molecule type" value="Genomic_DNA"/>
</dbReference>
<dbReference type="RefSeq" id="WP_135284503.1">
    <property type="nucleotide sequence ID" value="NZ_SMLL01000003.1"/>
</dbReference>
<reference evidence="4 5" key="1">
    <citation type="submission" date="2019-03" db="EMBL/GenBank/DDBJ databases">
        <title>Ramlibacter rhizophilus CCTCC AB2015357, whole genome shotgun sequence.</title>
        <authorList>
            <person name="Zhang X."/>
            <person name="Feng G."/>
            <person name="Zhu H."/>
        </authorList>
    </citation>
    <scope>NUCLEOTIDE SEQUENCE [LARGE SCALE GENOMIC DNA]</scope>
    <source>
        <strain evidence="4 5">CCTCC AB2015357</strain>
    </source>
</reference>
<dbReference type="Gene3D" id="1.10.4190.10">
    <property type="entry name" value="Urease accessory protein UreF"/>
    <property type="match status" value="1"/>
</dbReference>
<accession>A0A4Z0BT46</accession>
<comment type="similarity">
    <text evidence="3">Belongs to the UreF family.</text>
</comment>
<dbReference type="GO" id="GO:0005737">
    <property type="term" value="C:cytoplasm"/>
    <property type="evidence" value="ECO:0007669"/>
    <property type="project" value="UniProtKB-SubCell"/>
</dbReference>
<evidence type="ECO:0000313" key="5">
    <source>
        <dbReference type="Proteomes" id="UP000297564"/>
    </source>
</evidence>
<keyword evidence="1 3" id="KW-0996">Nickel insertion</keyword>
<comment type="function">
    <text evidence="3">Required for maturation of urease via the functional incorporation of the urease nickel metallocenter.</text>
</comment>
<evidence type="ECO:0000256" key="2">
    <source>
        <dbReference type="ARBA" id="ARBA00023186"/>
    </source>
</evidence>
<dbReference type="GO" id="GO:0016151">
    <property type="term" value="F:nickel cation binding"/>
    <property type="evidence" value="ECO:0007669"/>
    <property type="project" value="UniProtKB-UniRule"/>
</dbReference>
<dbReference type="Proteomes" id="UP000297564">
    <property type="component" value="Unassembled WGS sequence"/>
</dbReference>
<comment type="subunit">
    <text evidence="3">UreD, UreF and UreG form a complex that acts as a GTP-hydrolysis-dependent molecular chaperone, activating the urease apoprotein by helping to assemble the nickel containing metallocenter of UreC. The UreE protein probably delivers the nickel.</text>
</comment>
<dbReference type="PIRSF" id="PIRSF009467">
    <property type="entry name" value="Ureas_acces_UreF"/>
    <property type="match status" value="1"/>
</dbReference>
<dbReference type="InterPro" id="IPR002639">
    <property type="entry name" value="UreF"/>
</dbReference>
<dbReference type="HAMAP" id="MF_01385">
    <property type="entry name" value="UreF"/>
    <property type="match status" value="1"/>
</dbReference>
<keyword evidence="2 3" id="KW-0143">Chaperone</keyword>
<proteinExistence type="inferred from homology"/>
<evidence type="ECO:0000313" key="4">
    <source>
        <dbReference type="EMBL" id="TFZ01205.1"/>
    </source>
</evidence>
<evidence type="ECO:0000256" key="1">
    <source>
        <dbReference type="ARBA" id="ARBA00022988"/>
    </source>
</evidence>
<organism evidence="4 5">
    <name type="scientific">Ramlibacter rhizophilus</name>
    <dbReference type="NCBI Taxonomy" id="1781167"/>
    <lineage>
        <taxon>Bacteria</taxon>
        <taxon>Pseudomonadati</taxon>
        <taxon>Pseudomonadota</taxon>
        <taxon>Betaproteobacteria</taxon>
        <taxon>Burkholderiales</taxon>
        <taxon>Comamonadaceae</taxon>
        <taxon>Ramlibacter</taxon>
    </lineage>
</organism>
<evidence type="ECO:0000256" key="3">
    <source>
        <dbReference type="HAMAP-Rule" id="MF_01385"/>
    </source>
</evidence>